<dbReference type="OrthoDB" id="9801477at2"/>
<comment type="similarity">
    <text evidence="4">Belongs to the ABC transporter superfamily. Macrolide exporter (TC 3.A.1.122) family.</text>
</comment>
<dbReference type="AlphaFoldDB" id="A0A143HIW5"/>
<evidence type="ECO:0000256" key="1">
    <source>
        <dbReference type="ARBA" id="ARBA00022448"/>
    </source>
</evidence>
<feature type="compositionally biased region" description="Basic and acidic residues" evidence="5">
    <location>
        <begin position="222"/>
        <end position="233"/>
    </location>
</feature>
<dbReference type="GO" id="GO:1902495">
    <property type="term" value="C:transmembrane transporter complex"/>
    <property type="evidence" value="ECO:0007669"/>
    <property type="project" value="UniProtKB-ARBA"/>
</dbReference>
<dbReference type="EMBL" id="CP014864">
    <property type="protein sequence ID" value="AMX01441.1"/>
    <property type="molecule type" value="Genomic_DNA"/>
</dbReference>
<dbReference type="InterPro" id="IPR003439">
    <property type="entry name" value="ABC_transporter-like_ATP-bd"/>
</dbReference>
<sequence>MNLVEFESVTKRYRLGEVEITALDAVNFAVRRGDFVAITGPSGSGKTTMLNLIGCLDSPSSGEIRVSGRPVSSLDDHALDQLRSRTYGIIFQNFNLVPVLTALENVMLPLHLHKISQEERRMRACAALAAVGLTRFADFRPDQLSGGQRQRVAVARALVTEPKLILADEPTASLDTPSALSLVELMKELNTERRVTFVFSTHDQRLLQHVSRVVELRDGKLSADRPTAGDKADTSVLPSKDSEVA</sequence>
<evidence type="ECO:0000256" key="2">
    <source>
        <dbReference type="ARBA" id="ARBA00022741"/>
    </source>
</evidence>
<dbReference type="SMART" id="SM00382">
    <property type="entry name" value="AAA"/>
    <property type="match status" value="1"/>
</dbReference>
<evidence type="ECO:0000256" key="3">
    <source>
        <dbReference type="ARBA" id="ARBA00022840"/>
    </source>
</evidence>
<name>A0A143HIW5_MICTH</name>
<accession>A0A143HIW5</accession>
<evidence type="ECO:0000256" key="5">
    <source>
        <dbReference type="SAM" id="MobiDB-lite"/>
    </source>
</evidence>
<dbReference type="Proteomes" id="UP000076077">
    <property type="component" value="Chromosome"/>
</dbReference>
<dbReference type="GO" id="GO:0022857">
    <property type="term" value="F:transmembrane transporter activity"/>
    <property type="evidence" value="ECO:0007669"/>
    <property type="project" value="TreeGrafter"/>
</dbReference>
<dbReference type="PANTHER" id="PTHR24220:SF86">
    <property type="entry name" value="ABC TRANSPORTER ABCH.1"/>
    <property type="match status" value="1"/>
</dbReference>
<dbReference type="GO" id="GO:0005524">
    <property type="term" value="F:ATP binding"/>
    <property type="evidence" value="ECO:0007669"/>
    <property type="project" value="UniProtKB-KW"/>
</dbReference>
<organism evidence="7 8">
    <name type="scientific">Microbulbifer thermotolerans</name>
    <dbReference type="NCBI Taxonomy" id="252514"/>
    <lineage>
        <taxon>Bacteria</taxon>
        <taxon>Pseudomonadati</taxon>
        <taxon>Pseudomonadota</taxon>
        <taxon>Gammaproteobacteria</taxon>
        <taxon>Cellvibrionales</taxon>
        <taxon>Microbulbiferaceae</taxon>
        <taxon>Microbulbifer</taxon>
    </lineage>
</organism>
<dbReference type="Gene3D" id="3.40.50.300">
    <property type="entry name" value="P-loop containing nucleotide triphosphate hydrolases"/>
    <property type="match status" value="1"/>
</dbReference>
<dbReference type="FunFam" id="3.40.50.300:FF:000032">
    <property type="entry name" value="Export ABC transporter ATP-binding protein"/>
    <property type="match status" value="1"/>
</dbReference>
<keyword evidence="1" id="KW-0813">Transport</keyword>
<dbReference type="InterPro" id="IPR017911">
    <property type="entry name" value="MacB-like_ATP-bd"/>
</dbReference>
<dbReference type="CDD" id="cd03255">
    <property type="entry name" value="ABC_MJ0796_LolCDE_FtsE"/>
    <property type="match status" value="1"/>
</dbReference>
<evidence type="ECO:0000313" key="7">
    <source>
        <dbReference type="EMBL" id="AMX01441.1"/>
    </source>
</evidence>
<dbReference type="STRING" id="252514.A3224_01580"/>
<keyword evidence="8" id="KW-1185">Reference proteome</keyword>
<dbReference type="GO" id="GO:0005886">
    <property type="term" value="C:plasma membrane"/>
    <property type="evidence" value="ECO:0007669"/>
    <property type="project" value="TreeGrafter"/>
</dbReference>
<dbReference type="PROSITE" id="PS00211">
    <property type="entry name" value="ABC_TRANSPORTER_1"/>
    <property type="match status" value="1"/>
</dbReference>
<proteinExistence type="inferred from homology"/>
<evidence type="ECO:0000256" key="4">
    <source>
        <dbReference type="ARBA" id="ARBA00038388"/>
    </source>
</evidence>
<evidence type="ECO:0000313" key="8">
    <source>
        <dbReference type="Proteomes" id="UP000076077"/>
    </source>
</evidence>
<gene>
    <name evidence="7" type="ORF">A3224_01580</name>
</gene>
<feature type="region of interest" description="Disordered" evidence="5">
    <location>
        <begin position="222"/>
        <end position="245"/>
    </location>
</feature>
<dbReference type="PANTHER" id="PTHR24220">
    <property type="entry name" value="IMPORT ATP-BINDING PROTEIN"/>
    <property type="match status" value="1"/>
</dbReference>
<keyword evidence="3" id="KW-0067">ATP-binding</keyword>
<dbReference type="PROSITE" id="PS50893">
    <property type="entry name" value="ABC_TRANSPORTER_2"/>
    <property type="match status" value="1"/>
</dbReference>
<dbReference type="InterPro" id="IPR027417">
    <property type="entry name" value="P-loop_NTPase"/>
</dbReference>
<dbReference type="GeneID" id="76606735"/>
<dbReference type="KEGG" id="mthd:A3224_01580"/>
<dbReference type="InterPro" id="IPR015854">
    <property type="entry name" value="ABC_transpr_LolD-like"/>
</dbReference>
<dbReference type="Pfam" id="PF00005">
    <property type="entry name" value="ABC_tran"/>
    <property type="match status" value="1"/>
</dbReference>
<dbReference type="InterPro" id="IPR017871">
    <property type="entry name" value="ABC_transporter-like_CS"/>
</dbReference>
<keyword evidence="2" id="KW-0547">Nucleotide-binding</keyword>
<dbReference type="InterPro" id="IPR003593">
    <property type="entry name" value="AAA+_ATPase"/>
</dbReference>
<protein>
    <submittedName>
        <fullName evidence="7">ABC transporter</fullName>
    </submittedName>
</protein>
<reference evidence="8" key="1">
    <citation type="submission" date="2016-03" db="EMBL/GenBank/DDBJ databases">
        <authorList>
            <person name="Lee Y.-S."/>
            <person name="Choi Y.-L."/>
        </authorList>
    </citation>
    <scope>NUCLEOTIDE SEQUENCE [LARGE SCALE GENOMIC DNA]</scope>
    <source>
        <strain evidence="8">DAU221</strain>
    </source>
</reference>
<evidence type="ECO:0000259" key="6">
    <source>
        <dbReference type="PROSITE" id="PS50893"/>
    </source>
</evidence>
<feature type="domain" description="ABC transporter" evidence="6">
    <location>
        <begin position="4"/>
        <end position="243"/>
    </location>
</feature>
<dbReference type="RefSeq" id="WP_067150580.1">
    <property type="nucleotide sequence ID" value="NZ_CP014864.1"/>
</dbReference>
<dbReference type="GO" id="GO:0016887">
    <property type="term" value="F:ATP hydrolysis activity"/>
    <property type="evidence" value="ECO:0007669"/>
    <property type="project" value="InterPro"/>
</dbReference>
<dbReference type="SUPFAM" id="SSF52540">
    <property type="entry name" value="P-loop containing nucleoside triphosphate hydrolases"/>
    <property type="match status" value="1"/>
</dbReference>